<sequence length="287" mass="33341">MTLKNILNSLQSRQIVMPYLENAFHQDEWPDEYSILVDSEDYYGLTDEEGVTHPTGPGDGYFHPSSHPLMTARELYYRYHPDLAGLVVPERRSLTSHMTLAAGTAMHAVIQTQLYMAGILMRGETDEDFEWTPQPENPDVVGRWVKKNPYEWEYINRRHMVRGRMDGRLRHPQGEIGFEFKSQNSRAFRFQDVEKDEWKYQTNLGLDACGLDRGVVLVMELGYPFNFKEFPITRNTTLLDEVYGKFDYVRECVANNTPPRCEHSYLSPKAKNCPVGHLCYQQTEIES</sequence>
<organism evidence="1 2">
    <name type="scientific">Gordonia phage Stormageddon</name>
    <dbReference type="NCBI Taxonomy" id="2656541"/>
    <lineage>
        <taxon>Viruses</taxon>
        <taxon>Duplodnaviria</taxon>
        <taxon>Heunggongvirae</taxon>
        <taxon>Uroviricota</taxon>
        <taxon>Caudoviricetes</taxon>
        <taxon>Stormageddonvirus</taxon>
        <taxon>Stormageddonvirus Stormageddon</taxon>
    </lineage>
</organism>
<evidence type="ECO:0000313" key="1">
    <source>
        <dbReference type="EMBL" id="QGJ94943.1"/>
    </source>
</evidence>
<dbReference type="EMBL" id="MN586040">
    <property type="protein sequence ID" value="QGJ94943.1"/>
    <property type="molecule type" value="Genomic_DNA"/>
</dbReference>
<keyword evidence="2" id="KW-1185">Reference proteome</keyword>
<reference evidence="1 2" key="1">
    <citation type="submission" date="2019-10" db="EMBL/GenBank/DDBJ databases">
        <authorList>
            <person name="Garlena R.A."/>
            <person name="Russell D.A."/>
            <person name="Pope W.H."/>
            <person name="Jacobs-Sera D."/>
            <person name="Hatfull G.F."/>
        </authorList>
    </citation>
    <scope>NUCLEOTIDE SEQUENCE [LARGE SCALE GENOMIC DNA]</scope>
</reference>
<gene>
    <name evidence="1" type="primary">80</name>
    <name evidence="1" type="ORF">SEA_STORMAGEDDON_80</name>
</gene>
<name>A0A649VTQ8_9CAUD</name>
<keyword evidence="1" id="KW-0378">Hydrolase</keyword>
<dbReference type="KEGG" id="vg:64766789"/>
<proteinExistence type="predicted"/>
<evidence type="ECO:0000313" key="2">
    <source>
        <dbReference type="Proteomes" id="UP000423065"/>
    </source>
</evidence>
<dbReference type="GO" id="GO:0004527">
    <property type="term" value="F:exonuclease activity"/>
    <property type="evidence" value="ECO:0007669"/>
    <property type="project" value="UniProtKB-KW"/>
</dbReference>
<dbReference type="Proteomes" id="UP000423065">
    <property type="component" value="Segment"/>
</dbReference>
<dbReference type="RefSeq" id="YP_010059556.1">
    <property type="nucleotide sequence ID" value="NC_054726.1"/>
</dbReference>
<keyword evidence="1" id="KW-0269">Exonuclease</keyword>
<accession>A0A649VTQ8</accession>
<keyword evidence="1" id="KW-0540">Nuclease</keyword>
<protein>
    <submittedName>
        <fullName evidence="1">Cas4 family exonuclease</fullName>
    </submittedName>
</protein>
<dbReference type="GeneID" id="64766789"/>